<proteinExistence type="predicted"/>
<accession>A0A974W864</accession>
<evidence type="ECO:0000313" key="4">
    <source>
        <dbReference type="Proteomes" id="UP000662986"/>
    </source>
</evidence>
<dbReference type="PANTHER" id="PTHR43767">
    <property type="entry name" value="LONG-CHAIN-FATTY-ACID--COA LIGASE"/>
    <property type="match status" value="1"/>
</dbReference>
<reference evidence="3 4" key="1">
    <citation type="journal article" date="2021" name="Microbiol. Resour. Announc.">
        <title>Complete Genome Sequences of Two Rhodococcus sp. Strains with Large and Linear Chromosomes, Isolated from Apple Rhizosphere.</title>
        <authorList>
            <person name="Benning S."/>
            <person name="Brugnone N."/>
            <person name="Siani R."/>
            <person name="Kublik S."/>
            <person name="Schloter M."/>
            <person name="Rad V."/>
        </authorList>
    </citation>
    <scope>NUCLEOTIDE SEQUENCE [LARGE SCALE GENOMIC DNA]</scope>
    <source>
        <strain evidence="3 4">R79</strain>
    </source>
</reference>
<dbReference type="Pfam" id="PF00501">
    <property type="entry name" value="AMP-binding"/>
    <property type="match status" value="1"/>
</dbReference>
<dbReference type="Gene3D" id="3.30.300.30">
    <property type="match status" value="1"/>
</dbReference>
<dbReference type="InterPro" id="IPR045851">
    <property type="entry name" value="AMP-bd_C_sf"/>
</dbReference>
<evidence type="ECO:0000259" key="1">
    <source>
        <dbReference type="Pfam" id="PF00501"/>
    </source>
</evidence>
<protein>
    <submittedName>
        <fullName evidence="3">AMP-binding protein</fullName>
    </submittedName>
</protein>
<organism evidence="3 4">
    <name type="scientific">Rhodococcus pseudokoreensis</name>
    <dbReference type="NCBI Taxonomy" id="2811421"/>
    <lineage>
        <taxon>Bacteria</taxon>
        <taxon>Bacillati</taxon>
        <taxon>Actinomycetota</taxon>
        <taxon>Actinomycetes</taxon>
        <taxon>Mycobacteriales</taxon>
        <taxon>Nocardiaceae</taxon>
        <taxon>Rhodococcus</taxon>
    </lineage>
</organism>
<feature type="domain" description="AMP-dependent synthetase/ligase" evidence="1">
    <location>
        <begin position="8"/>
        <end position="367"/>
    </location>
</feature>
<feature type="domain" description="AMP-binding enzyme C-terminal" evidence="2">
    <location>
        <begin position="417"/>
        <end position="492"/>
    </location>
</feature>
<dbReference type="Proteomes" id="UP000662986">
    <property type="component" value="Chromosome"/>
</dbReference>
<dbReference type="InterPro" id="IPR042099">
    <property type="entry name" value="ANL_N_sf"/>
</dbReference>
<dbReference type="EMBL" id="CP070619">
    <property type="protein sequence ID" value="QSE92477.1"/>
    <property type="molecule type" value="Genomic_DNA"/>
</dbReference>
<evidence type="ECO:0000313" key="3">
    <source>
        <dbReference type="EMBL" id="QSE92477.1"/>
    </source>
</evidence>
<dbReference type="PROSITE" id="PS00455">
    <property type="entry name" value="AMP_BINDING"/>
    <property type="match status" value="1"/>
</dbReference>
<sequence length="503" mass="53594">MHLTHLLHKAVQQQPRRPLTVYGARERTAGQVAERVAHLAGALREQGVQPGDRVCILAFNSDRYFEALMATWWLGGVVTLLNCRWSPREVADAVADVGSRCILVDDDCMPLIAGLETGPVIVHVGDGPAPAGTVGYEDLIAAGPAVDDVRADGDTLAALIYTGGTTGTAKAAMHSHRSLSTSILGSMGYARSSEPDGSTLVMAPLFHIAALLGMMAQALVGGTLVFANRFEPGEVLRLLGRHRVTTMTSTPGMLQLLHTHPDFPTADTTSISTIVYGAAPMPEAVLTRAMAAFPNAQFVQGYGMTETAVIASLLGIDHRVGGPRLKSAGRATLHAQIIIGDEAGHEVPRGTVGEILTRGDNIMLGYWNRPGETAAALRGGWLHTGDLAYMDDEGYLFIVDRAKDMIITGGENVYSTEVENAICHHPAVLRCAVIGVPDEQWGERVHAIIVPAPGRSVTIEAIRAHVKTSLSGFKAPRTIELVEALATTATGKVDKRALRHHHT</sequence>
<dbReference type="SUPFAM" id="SSF56801">
    <property type="entry name" value="Acetyl-CoA synthetase-like"/>
    <property type="match status" value="1"/>
</dbReference>
<dbReference type="PANTHER" id="PTHR43767:SF1">
    <property type="entry name" value="NONRIBOSOMAL PEPTIDE SYNTHASE PES1 (EUROFUNG)-RELATED"/>
    <property type="match status" value="1"/>
</dbReference>
<evidence type="ECO:0000259" key="2">
    <source>
        <dbReference type="Pfam" id="PF13193"/>
    </source>
</evidence>
<dbReference type="InterPro" id="IPR050237">
    <property type="entry name" value="ATP-dep_AMP-bd_enzyme"/>
</dbReference>
<dbReference type="Pfam" id="PF13193">
    <property type="entry name" value="AMP-binding_C"/>
    <property type="match status" value="1"/>
</dbReference>
<gene>
    <name evidence="3" type="ORF">JWS13_29625</name>
</gene>
<keyword evidence="4" id="KW-1185">Reference proteome</keyword>
<dbReference type="Gene3D" id="3.40.50.12780">
    <property type="entry name" value="N-terminal domain of ligase-like"/>
    <property type="match status" value="1"/>
</dbReference>
<name>A0A974W864_9NOCA</name>
<dbReference type="InterPro" id="IPR000873">
    <property type="entry name" value="AMP-dep_synth/lig_dom"/>
</dbReference>
<dbReference type="InterPro" id="IPR020845">
    <property type="entry name" value="AMP-binding_CS"/>
</dbReference>
<reference evidence="3 4" key="2">
    <citation type="journal article" date="2022" name="Arch. Microbiol.">
        <title>Rhodococcus pseudokoreensis sp. nov. isolated from the rhizosphere of young M26 apple rootstocks.</title>
        <authorList>
            <person name="Kampfer P."/>
            <person name="Glaeser S.P."/>
            <person name="Blom J."/>
            <person name="Wolf J."/>
            <person name="Benning S."/>
            <person name="Schloter M."/>
            <person name="Neumann-Schaal M."/>
        </authorList>
    </citation>
    <scope>NUCLEOTIDE SEQUENCE [LARGE SCALE GENOMIC DNA]</scope>
    <source>
        <strain evidence="3 4">R79</strain>
    </source>
</reference>
<dbReference type="RefSeq" id="WP_206008958.1">
    <property type="nucleotide sequence ID" value="NZ_CP070619.1"/>
</dbReference>
<dbReference type="InterPro" id="IPR025110">
    <property type="entry name" value="AMP-bd_C"/>
</dbReference>